<name>A0A1A2YVY3_9MYCO</name>
<gene>
    <name evidence="2" type="ORF">A5707_07535</name>
</gene>
<reference evidence="3" key="1">
    <citation type="submission" date="2016-06" db="EMBL/GenBank/DDBJ databases">
        <authorList>
            <person name="Sutton G."/>
            <person name="Brinkac L."/>
            <person name="Sanka R."/>
            <person name="Adams M."/>
            <person name="Lau E."/>
            <person name="Sam S."/>
            <person name="Sreng N."/>
            <person name="Him V."/>
            <person name="Kerleguer A."/>
            <person name="Cheng S."/>
        </authorList>
    </citation>
    <scope>NUCLEOTIDE SEQUENCE [LARGE SCALE GENOMIC DNA]</scope>
    <source>
        <strain evidence="3">E861</strain>
    </source>
</reference>
<evidence type="ECO:0000313" key="2">
    <source>
        <dbReference type="EMBL" id="OBI41407.1"/>
    </source>
</evidence>
<evidence type="ECO:0000256" key="1">
    <source>
        <dbReference type="SAM" id="SignalP"/>
    </source>
</evidence>
<dbReference type="Proteomes" id="UP000093592">
    <property type="component" value="Unassembled WGS sequence"/>
</dbReference>
<comment type="caution">
    <text evidence="2">The sequence shown here is derived from an EMBL/GenBank/DDBJ whole genome shotgun (WGS) entry which is preliminary data.</text>
</comment>
<evidence type="ECO:0008006" key="4">
    <source>
        <dbReference type="Google" id="ProtNLM"/>
    </source>
</evidence>
<proteinExistence type="predicted"/>
<keyword evidence="1" id="KW-0732">Signal</keyword>
<sequence>MATLLVAAFGMGLAGGLLGAHINPAPTPPAPAATAEPSAAEVRAQTIDLCTRFAAAYAAIPAPQTTSADMIPATNYVSEALRDNVDADPKVREAVEESLRLMRQHSAALSHEQVRGAVQPPNSFNAAPANQADDRVWDACYAAGE</sequence>
<feature type="chain" id="PRO_5038850730" description="DUF732 domain-containing protein" evidence="1">
    <location>
        <begin position="20"/>
        <end position="145"/>
    </location>
</feature>
<dbReference type="AlphaFoldDB" id="A0A1A2YVY3"/>
<feature type="signal peptide" evidence="1">
    <location>
        <begin position="1"/>
        <end position="19"/>
    </location>
</feature>
<organism evidence="2 3">
    <name type="scientific">Mycobacterium kyorinense</name>
    <dbReference type="NCBI Taxonomy" id="487514"/>
    <lineage>
        <taxon>Bacteria</taxon>
        <taxon>Bacillati</taxon>
        <taxon>Actinomycetota</taxon>
        <taxon>Actinomycetes</taxon>
        <taxon>Mycobacteriales</taxon>
        <taxon>Mycobacteriaceae</taxon>
        <taxon>Mycobacterium</taxon>
    </lineage>
</organism>
<protein>
    <recommendedName>
        <fullName evidence="4">DUF732 domain-containing protein</fullName>
    </recommendedName>
</protein>
<evidence type="ECO:0000313" key="3">
    <source>
        <dbReference type="Proteomes" id="UP000093592"/>
    </source>
</evidence>
<dbReference type="EMBL" id="LZKJ01000175">
    <property type="protein sequence ID" value="OBI41407.1"/>
    <property type="molecule type" value="Genomic_DNA"/>
</dbReference>
<accession>A0A1A2YVY3</accession>